<evidence type="ECO:0000256" key="2">
    <source>
        <dbReference type="ARBA" id="ARBA00008467"/>
    </source>
</evidence>
<dbReference type="RefSeq" id="WP_070978667.1">
    <property type="nucleotide sequence ID" value="NZ_CP017707.1"/>
</dbReference>
<evidence type="ECO:0000256" key="3">
    <source>
        <dbReference type="ARBA" id="ARBA00022679"/>
    </source>
</evidence>
<dbReference type="NCBIfam" id="NF005490">
    <property type="entry name" value="PRK07103.1"/>
    <property type="match status" value="1"/>
</dbReference>
<dbReference type="InterPro" id="IPR000794">
    <property type="entry name" value="Beta-ketoacyl_synthase"/>
</dbReference>
<dbReference type="InterPro" id="IPR014030">
    <property type="entry name" value="Ketoacyl_synth_N"/>
</dbReference>
<evidence type="ECO:0000256" key="4">
    <source>
        <dbReference type="RuleBase" id="RU003694"/>
    </source>
</evidence>
<evidence type="ECO:0000256" key="1">
    <source>
        <dbReference type="ARBA" id="ARBA00005194"/>
    </source>
</evidence>
<dbReference type="SMART" id="SM00825">
    <property type="entry name" value="PKS_KS"/>
    <property type="match status" value="1"/>
</dbReference>
<dbReference type="GO" id="GO:0004315">
    <property type="term" value="F:3-oxoacyl-[acyl-carrier-protein] synthase activity"/>
    <property type="evidence" value="ECO:0007669"/>
    <property type="project" value="TreeGrafter"/>
</dbReference>
<proteinExistence type="inferred from homology"/>
<dbReference type="Pfam" id="PF00109">
    <property type="entry name" value="ketoacyl-synt"/>
    <property type="match status" value="1"/>
</dbReference>
<dbReference type="EMBL" id="CP017707">
    <property type="protein sequence ID" value="AOZ49063.1"/>
    <property type="molecule type" value="Genomic_DNA"/>
</dbReference>
<sequence length="411" mass="43766">MRSFERRDLFVSGLGVVSAIGQGRKDFLQGLMEGRQRFAAMQRPGRQRPEADPALSPFIGAEIGELSLPDRVSPSLQRAASWSGKAALAALGEAWLDACLDEVPPHRIGLVVGGSNLQQRELMLSREAYRGRESFLRPAYALSFMDSDICGLCTEAFGIRGMAYTAGGASASGQLAVLQACEAVESGRVDVCIALGALMDLSYWECQSFRSLGAMGSDRYADAPQLACRPFDEGRDGFIYGEACGAVVVERAGRKSINPYARLSGRGIAMDGNRNPNPSLEGEVEAIRQALETAGLRAADIDYINPHGTGSALGDATELQALRASGLDHVRLNATKALVGHGLSAAGAVELIAGLLQMREGRLHPTRNLDSPMAPDLGWTGSEAARHEMRHALNLSMGFGGINTAVCFSRV</sequence>
<accession>A0A1D9LCR8</accession>
<evidence type="ECO:0000259" key="5">
    <source>
        <dbReference type="PROSITE" id="PS52004"/>
    </source>
</evidence>
<dbReference type="PANTHER" id="PTHR11712:SF336">
    <property type="entry name" value="3-OXOACYL-[ACYL-CARRIER-PROTEIN] SYNTHASE, MITOCHONDRIAL"/>
    <property type="match status" value="1"/>
</dbReference>
<dbReference type="STRING" id="1108595.BKX93_02955"/>
<evidence type="ECO:0000313" key="7">
    <source>
        <dbReference type="Proteomes" id="UP000178776"/>
    </source>
</evidence>
<dbReference type="InterPro" id="IPR014031">
    <property type="entry name" value="Ketoacyl_synth_C"/>
</dbReference>
<protein>
    <submittedName>
        <fullName evidence="6">Polyketide beta-ketoacyl:ACP synthase</fullName>
    </submittedName>
</protein>
<dbReference type="Gene3D" id="3.40.47.10">
    <property type="match status" value="2"/>
</dbReference>
<dbReference type="SUPFAM" id="SSF53901">
    <property type="entry name" value="Thiolase-like"/>
    <property type="match status" value="2"/>
</dbReference>
<dbReference type="InterPro" id="IPR016039">
    <property type="entry name" value="Thiolase-like"/>
</dbReference>
<evidence type="ECO:0000313" key="6">
    <source>
        <dbReference type="EMBL" id="AOZ49063.1"/>
    </source>
</evidence>
<dbReference type="GeneID" id="68840172"/>
<keyword evidence="3 4" id="KW-0808">Transferase</keyword>
<gene>
    <name evidence="6" type="ORF">BKX93_02955</name>
</gene>
<comment type="similarity">
    <text evidence="2 4">Belongs to the thiolase-like superfamily. Beta-ketoacyl-ACP synthases family.</text>
</comment>
<dbReference type="PANTHER" id="PTHR11712">
    <property type="entry name" value="POLYKETIDE SYNTHASE-RELATED"/>
    <property type="match status" value="1"/>
</dbReference>
<dbReference type="InterPro" id="IPR020841">
    <property type="entry name" value="PKS_Beta-ketoAc_synthase_dom"/>
</dbReference>
<dbReference type="PROSITE" id="PS52004">
    <property type="entry name" value="KS3_2"/>
    <property type="match status" value="1"/>
</dbReference>
<dbReference type="AlphaFoldDB" id="A0A1D9LCR8"/>
<dbReference type="Proteomes" id="UP000178776">
    <property type="component" value="Chromosome"/>
</dbReference>
<dbReference type="KEGG" id="cvc:BKX93_02955"/>
<dbReference type="GO" id="GO:0006633">
    <property type="term" value="P:fatty acid biosynthetic process"/>
    <property type="evidence" value="ECO:0007669"/>
    <property type="project" value="TreeGrafter"/>
</dbReference>
<dbReference type="CDD" id="cd00834">
    <property type="entry name" value="KAS_I_II"/>
    <property type="match status" value="1"/>
</dbReference>
<dbReference type="Pfam" id="PF02801">
    <property type="entry name" value="Ketoacyl-synt_C"/>
    <property type="match status" value="1"/>
</dbReference>
<feature type="domain" description="Ketosynthase family 3 (KS3)" evidence="5">
    <location>
        <begin position="6"/>
        <end position="410"/>
    </location>
</feature>
<organism evidence="6 7">
    <name type="scientific">Chromobacterium vaccinii</name>
    <dbReference type="NCBI Taxonomy" id="1108595"/>
    <lineage>
        <taxon>Bacteria</taxon>
        <taxon>Pseudomonadati</taxon>
        <taxon>Pseudomonadota</taxon>
        <taxon>Betaproteobacteria</taxon>
        <taxon>Neisseriales</taxon>
        <taxon>Chromobacteriaceae</taxon>
        <taxon>Chromobacterium</taxon>
    </lineage>
</organism>
<dbReference type="GO" id="GO:0005829">
    <property type="term" value="C:cytosol"/>
    <property type="evidence" value="ECO:0007669"/>
    <property type="project" value="TreeGrafter"/>
</dbReference>
<comment type="pathway">
    <text evidence="1">Lipid metabolism; fatty acid biosynthesis.</text>
</comment>
<name>A0A1D9LCR8_9NEIS</name>
<reference evidence="6 7" key="1">
    <citation type="submission" date="2016-10" db="EMBL/GenBank/DDBJ databases">
        <title>Chromobacterium muskegensis sp. nov., an insecticidal bacterium isolated from Sphagnum bogs.</title>
        <authorList>
            <person name="Sparks M.E."/>
            <person name="Blackburn M.B."/>
            <person name="Gundersen-Rindal D.E."/>
            <person name="Mitchell A."/>
            <person name="Farrar R."/>
            <person name="Kuhar D."/>
        </authorList>
    </citation>
    <scope>NUCLEOTIDE SEQUENCE [LARGE SCALE GENOMIC DNA]</scope>
    <source>
        <strain evidence="6 7">21-1</strain>
    </source>
</reference>